<evidence type="ECO:0000313" key="2">
    <source>
        <dbReference type="Proteomes" id="UP000598488"/>
    </source>
</evidence>
<organism evidence="1 2">
    <name type="scientific">Marinomonas ostreistagni</name>
    <dbReference type="NCBI Taxonomy" id="359209"/>
    <lineage>
        <taxon>Bacteria</taxon>
        <taxon>Pseudomonadati</taxon>
        <taxon>Pseudomonadota</taxon>
        <taxon>Gammaproteobacteria</taxon>
        <taxon>Oceanospirillales</taxon>
        <taxon>Oceanospirillaceae</taxon>
        <taxon>Marinomonas</taxon>
    </lineage>
</organism>
<evidence type="ECO:0008006" key="3">
    <source>
        <dbReference type="Google" id="ProtNLM"/>
    </source>
</evidence>
<gene>
    <name evidence="1" type="ORF">JHD44_15695</name>
</gene>
<dbReference type="RefSeq" id="WP_199463714.1">
    <property type="nucleotide sequence ID" value="NZ_JAEMUH010000016.1"/>
</dbReference>
<dbReference type="Proteomes" id="UP000598488">
    <property type="component" value="Unassembled WGS sequence"/>
</dbReference>
<comment type="caution">
    <text evidence="1">The sequence shown here is derived from an EMBL/GenBank/DDBJ whole genome shotgun (WGS) entry which is preliminary data.</text>
</comment>
<keyword evidence="2" id="KW-1185">Reference proteome</keyword>
<name>A0ABS0ZEN2_9GAMM</name>
<dbReference type="EMBL" id="JAEMUH010000016">
    <property type="protein sequence ID" value="MBJ7552133.1"/>
    <property type="molecule type" value="Genomic_DNA"/>
</dbReference>
<protein>
    <recommendedName>
        <fullName evidence="3">DUF4189 domain-containing protein</fullName>
    </recommendedName>
</protein>
<proteinExistence type="predicted"/>
<sequence>MTALSLLKTTSAISTLLLITACSTFQKTGVFEQNELNQRQIGMHFTRMLQSEDWLANEYRTYLNKKGNKAFAVFWNEAGRPIASGFADDKLSIDIARKEALRLCQAYSRSQRANCLVEDQEGTNRAPLNPADYPKEIIAYRDVDHWQDYLSTSGHKAIAGNRSGVLGGSEGDTKQEAELNALSQCKINTHASISHCYIIASE</sequence>
<accession>A0ABS0ZEN2</accession>
<evidence type="ECO:0000313" key="1">
    <source>
        <dbReference type="EMBL" id="MBJ7552133.1"/>
    </source>
</evidence>
<reference evidence="1 2" key="1">
    <citation type="submission" date="2020-12" db="EMBL/GenBank/DDBJ databases">
        <title>Comparative genome analysis of fungal antagonists Marinomonas ostreistagni 398 and M. spartinae 468.</title>
        <authorList>
            <person name="Fields J.L."/>
            <person name="Mavrodi O.V."/>
            <person name="Biber P.D."/>
            <person name="Indest K.J."/>
            <person name="Mavrodi D.V."/>
        </authorList>
    </citation>
    <scope>NUCLEOTIDE SEQUENCE [LARGE SCALE GENOMIC DNA]</scope>
    <source>
        <strain evidence="1 2">USM7</strain>
    </source>
</reference>